<accession>I2GPP5</accession>
<comment type="caution">
    <text evidence="2">The sequence shown here is derived from an EMBL/GenBank/DDBJ whole genome shotgun (WGS) entry which is preliminary data.</text>
</comment>
<dbReference type="GO" id="GO:0016491">
    <property type="term" value="F:oxidoreductase activity"/>
    <property type="evidence" value="ECO:0007669"/>
    <property type="project" value="UniProtKB-ARBA"/>
</dbReference>
<dbReference type="EMBL" id="CAIT01000009">
    <property type="protein sequence ID" value="CCH55873.1"/>
    <property type="molecule type" value="Genomic_DNA"/>
</dbReference>
<dbReference type="STRING" id="1185876.BN8_05169"/>
<evidence type="ECO:0000313" key="3">
    <source>
        <dbReference type="Proteomes" id="UP000009309"/>
    </source>
</evidence>
<feature type="domain" description="Cysteine-rich" evidence="1">
    <location>
        <begin position="151"/>
        <end position="245"/>
    </location>
</feature>
<proteinExistence type="predicted"/>
<protein>
    <recommendedName>
        <fullName evidence="1">Cysteine-rich domain-containing protein</fullName>
    </recommendedName>
</protein>
<dbReference type="InterPro" id="IPR004017">
    <property type="entry name" value="Cys_rich_dom"/>
</dbReference>
<feature type="domain" description="Cysteine-rich" evidence="1">
    <location>
        <begin position="34"/>
        <end position="115"/>
    </location>
</feature>
<gene>
    <name evidence="2" type="ORF">BN8_05169</name>
</gene>
<organism evidence="2 3">
    <name type="scientific">Fibrisoma limi BUZ 3</name>
    <dbReference type="NCBI Taxonomy" id="1185876"/>
    <lineage>
        <taxon>Bacteria</taxon>
        <taxon>Pseudomonadati</taxon>
        <taxon>Bacteroidota</taxon>
        <taxon>Cytophagia</taxon>
        <taxon>Cytophagales</taxon>
        <taxon>Spirosomataceae</taxon>
        <taxon>Fibrisoma</taxon>
    </lineage>
</organism>
<dbReference type="GO" id="GO:0005829">
    <property type="term" value="C:cytosol"/>
    <property type="evidence" value="ECO:0007669"/>
    <property type="project" value="TreeGrafter"/>
</dbReference>
<dbReference type="PANTHER" id="PTHR30296:SF0">
    <property type="entry name" value="LACTATE UTILIZATION PROTEIN A"/>
    <property type="match status" value="1"/>
</dbReference>
<dbReference type="PANTHER" id="PTHR30296">
    <property type="entry name" value="UNCHARACTERIZED PROTEIN YKGE"/>
    <property type="match status" value="1"/>
</dbReference>
<dbReference type="eggNOG" id="COG0247">
    <property type="taxonomic scope" value="Bacteria"/>
</dbReference>
<reference evidence="2 3" key="1">
    <citation type="journal article" date="2012" name="J. Bacteriol.">
        <title>Genome Sequence of the Filamentous Bacterium Fibrisoma limi BUZ 3T.</title>
        <authorList>
            <person name="Filippini M."/>
            <person name="Qi W."/>
            <person name="Jaenicke S."/>
            <person name="Goesmann A."/>
            <person name="Smits T.H."/>
            <person name="Bagheri H.C."/>
        </authorList>
    </citation>
    <scope>NUCLEOTIDE SEQUENCE [LARGE SCALE GENOMIC DNA]</scope>
    <source>
        <strain evidence="3">BUZ 3T</strain>
    </source>
</reference>
<dbReference type="AlphaFoldDB" id="I2GPP5"/>
<name>I2GPP5_9BACT</name>
<dbReference type="Proteomes" id="UP000009309">
    <property type="component" value="Unassembled WGS sequence"/>
</dbReference>
<sequence length="270" mass="29898">MANSVVQMRRLLPQFAAAFSLFFPKTRLSYPMNVALFVPCYVDQFFPQVGVATLELLEKLGCAVTYPTEQTCCGQPMANAGYEHLASGCEMNVQRIFSSFEYVVTPSGSCTVHLREHLPAAHGSRIYEVCEFLTDVLRVKSLAASFPHRIGLHSSCHGLRGLRLASMSEQNEPAFSKPIQLLSLVDGLELVYPERPDECCGFGGTFCVTEEAVSVKMGQDRVDEHLANNVDYIVGSDMSCLMHLQGILRRRKSNTDVLHIAQVLNAYEPA</sequence>
<dbReference type="Pfam" id="PF02754">
    <property type="entry name" value="CCG"/>
    <property type="match status" value="2"/>
</dbReference>
<evidence type="ECO:0000313" key="2">
    <source>
        <dbReference type="EMBL" id="CCH55873.1"/>
    </source>
</evidence>
<evidence type="ECO:0000259" key="1">
    <source>
        <dbReference type="Pfam" id="PF02754"/>
    </source>
</evidence>
<keyword evidence="3" id="KW-1185">Reference proteome</keyword>